<reference evidence="4" key="1">
    <citation type="journal article" date="2019" name="Int. J. Syst. Evol. Microbiol.">
        <title>The Global Catalogue of Microorganisms (GCM) 10K type strain sequencing project: providing services to taxonomists for standard genome sequencing and annotation.</title>
        <authorList>
            <consortium name="The Broad Institute Genomics Platform"/>
            <consortium name="The Broad Institute Genome Sequencing Center for Infectious Disease"/>
            <person name="Wu L."/>
            <person name="Ma J."/>
        </authorList>
    </citation>
    <scope>NUCLEOTIDE SEQUENCE [LARGE SCALE GENOMIC DNA]</scope>
    <source>
        <strain evidence="4">NBRC 108728</strain>
    </source>
</reference>
<protein>
    <submittedName>
        <fullName evidence="3">Thioesterase</fullName>
    </submittedName>
</protein>
<dbReference type="Gene3D" id="3.10.129.10">
    <property type="entry name" value="Hotdog Thioesterase"/>
    <property type="match status" value="1"/>
</dbReference>
<name>A0ABM8GJI8_9MICO</name>
<evidence type="ECO:0000313" key="4">
    <source>
        <dbReference type="Proteomes" id="UP001321486"/>
    </source>
</evidence>
<dbReference type="NCBIfam" id="TIGR00369">
    <property type="entry name" value="unchar_dom_1"/>
    <property type="match status" value="1"/>
</dbReference>
<gene>
    <name evidence="3" type="ORF">GCM10025867_05710</name>
</gene>
<dbReference type="Pfam" id="PF03061">
    <property type="entry name" value="4HBT"/>
    <property type="match status" value="1"/>
</dbReference>
<dbReference type="PANTHER" id="PTHR42856:SF1">
    <property type="entry name" value="ACYL-COENZYME A THIOESTERASE PAAI"/>
    <property type="match status" value="1"/>
</dbReference>
<dbReference type="InterPro" id="IPR003736">
    <property type="entry name" value="PAAI_dom"/>
</dbReference>
<dbReference type="Proteomes" id="UP001321486">
    <property type="component" value="Chromosome"/>
</dbReference>
<sequence length="167" mass="17586">MTSDEYPERRREYTWSDPAPIADAAPSTSGMEFLQRMVDGEIPQAPVASTLSFALVEASVGTATILAQPHEFGYNAIGTVHGGVIATWADTAIGYAVQSHLPAGSSITTLDLQVRYLRPIRVETGPVTITATTDHAGRRTGTARATISDADGRLLATATSTCLVVPA</sequence>
<dbReference type="InterPro" id="IPR006683">
    <property type="entry name" value="Thioestr_dom"/>
</dbReference>
<keyword evidence="4" id="KW-1185">Reference proteome</keyword>
<organism evidence="3 4">
    <name type="scientific">Frondihabitans sucicola</name>
    <dbReference type="NCBI Taxonomy" id="1268041"/>
    <lineage>
        <taxon>Bacteria</taxon>
        <taxon>Bacillati</taxon>
        <taxon>Actinomycetota</taxon>
        <taxon>Actinomycetes</taxon>
        <taxon>Micrococcales</taxon>
        <taxon>Microbacteriaceae</taxon>
        <taxon>Frondihabitans</taxon>
    </lineage>
</organism>
<feature type="domain" description="Thioesterase" evidence="2">
    <location>
        <begin position="78"/>
        <end position="155"/>
    </location>
</feature>
<accession>A0ABM8GJI8</accession>
<proteinExistence type="predicted"/>
<dbReference type="PANTHER" id="PTHR42856">
    <property type="entry name" value="ACYL-COENZYME A THIOESTERASE PAAI"/>
    <property type="match status" value="1"/>
</dbReference>
<dbReference type="SUPFAM" id="SSF54637">
    <property type="entry name" value="Thioesterase/thiol ester dehydrase-isomerase"/>
    <property type="match status" value="1"/>
</dbReference>
<evidence type="ECO:0000259" key="2">
    <source>
        <dbReference type="Pfam" id="PF03061"/>
    </source>
</evidence>
<dbReference type="RefSeq" id="WP_286345325.1">
    <property type="nucleotide sequence ID" value="NZ_AP027732.1"/>
</dbReference>
<evidence type="ECO:0000256" key="1">
    <source>
        <dbReference type="ARBA" id="ARBA00022801"/>
    </source>
</evidence>
<evidence type="ECO:0000313" key="3">
    <source>
        <dbReference type="EMBL" id="BDZ48330.1"/>
    </source>
</evidence>
<keyword evidence="1" id="KW-0378">Hydrolase</keyword>
<dbReference type="InterPro" id="IPR052723">
    <property type="entry name" value="Acyl-CoA_thioesterase_PaaI"/>
</dbReference>
<dbReference type="InterPro" id="IPR029069">
    <property type="entry name" value="HotDog_dom_sf"/>
</dbReference>
<dbReference type="EMBL" id="AP027732">
    <property type="protein sequence ID" value="BDZ48330.1"/>
    <property type="molecule type" value="Genomic_DNA"/>
</dbReference>
<dbReference type="CDD" id="cd03443">
    <property type="entry name" value="PaaI_thioesterase"/>
    <property type="match status" value="1"/>
</dbReference>